<feature type="compositionally biased region" description="Acidic residues" evidence="4">
    <location>
        <begin position="334"/>
        <end position="343"/>
    </location>
</feature>
<dbReference type="HOGENOM" id="CLU_068197_1_0_2"/>
<dbReference type="InterPro" id="IPR001845">
    <property type="entry name" value="HTH_ArsR_DNA-bd_dom"/>
</dbReference>
<feature type="region of interest" description="Disordered" evidence="4">
    <location>
        <begin position="313"/>
        <end position="349"/>
    </location>
</feature>
<keyword evidence="3" id="KW-0804">Transcription</keyword>
<feature type="transmembrane region" description="Helical" evidence="5">
    <location>
        <begin position="108"/>
        <end position="133"/>
    </location>
</feature>
<dbReference type="RefSeq" id="WP_004077896.1">
    <property type="nucleotide sequence ID" value="NZ_CM001436.1"/>
</dbReference>
<evidence type="ECO:0000256" key="3">
    <source>
        <dbReference type="ARBA" id="ARBA00023163"/>
    </source>
</evidence>
<protein>
    <submittedName>
        <fullName evidence="7">Regulatory protein ArsR</fullName>
    </submittedName>
</protein>
<dbReference type="AlphaFoldDB" id="H1YXA2"/>
<evidence type="ECO:0000256" key="1">
    <source>
        <dbReference type="ARBA" id="ARBA00023015"/>
    </source>
</evidence>
<dbReference type="SUPFAM" id="SSF46785">
    <property type="entry name" value="Winged helix' DNA-binding domain"/>
    <property type="match status" value="1"/>
</dbReference>
<dbReference type="InParanoid" id="H1YXA2"/>
<dbReference type="STRING" id="937775.Metlim_1804"/>
<keyword evidence="5" id="KW-0472">Membrane</keyword>
<keyword evidence="1" id="KW-0805">Transcription regulation</keyword>
<reference evidence="7 8" key="1">
    <citation type="submission" date="2011-10" db="EMBL/GenBank/DDBJ databases">
        <title>The Improved High-Quality Draft genome of Methanoplanus limicola DSM 2279.</title>
        <authorList>
            <consortium name="US DOE Joint Genome Institute (JGI-PGF)"/>
            <person name="Lucas S."/>
            <person name="Copeland A."/>
            <person name="Lapidus A."/>
            <person name="Glavina del Rio T."/>
            <person name="Dalin E."/>
            <person name="Tice H."/>
            <person name="Bruce D."/>
            <person name="Goodwin L."/>
            <person name="Pitluck S."/>
            <person name="Peters L."/>
            <person name="Mikhailova N."/>
            <person name="Lu M."/>
            <person name="Kyrpides N."/>
            <person name="Mavromatis K."/>
            <person name="Ivanova N."/>
            <person name="Markowitz V."/>
            <person name="Cheng J.-F."/>
            <person name="Hugenholtz P."/>
            <person name="Woyke T."/>
            <person name="Wu D."/>
            <person name="Wirth R."/>
            <person name="Brambilla E.-M."/>
            <person name="Klenk H.-P."/>
            <person name="Eisen J.A."/>
        </authorList>
    </citation>
    <scope>NUCLEOTIDE SEQUENCE [LARGE SCALE GENOMIC DNA]</scope>
    <source>
        <strain evidence="7 8">DSM 2279</strain>
    </source>
</reference>
<dbReference type="InterPro" id="IPR036390">
    <property type="entry name" value="WH_DNA-bd_sf"/>
</dbReference>
<evidence type="ECO:0000313" key="8">
    <source>
        <dbReference type="Proteomes" id="UP000005741"/>
    </source>
</evidence>
<accession>H1YXA2</accession>
<evidence type="ECO:0000256" key="2">
    <source>
        <dbReference type="ARBA" id="ARBA00023125"/>
    </source>
</evidence>
<dbReference type="PANTHER" id="PTHR43132:SF2">
    <property type="entry name" value="ARSENICAL RESISTANCE OPERON REPRESSOR ARSR-RELATED"/>
    <property type="match status" value="1"/>
</dbReference>
<dbReference type="OrthoDB" id="11368at2157"/>
<proteinExistence type="predicted"/>
<evidence type="ECO:0000313" key="7">
    <source>
        <dbReference type="EMBL" id="EHQ35905.1"/>
    </source>
</evidence>
<organism evidence="7 8">
    <name type="scientific">Methanoplanus limicola DSM 2279</name>
    <dbReference type="NCBI Taxonomy" id="937775"/>
    <lineage>
        <taxon>Archaea</taxon>
        <taxon>Methanobacteriati</taxon>
        <taxon>Methanobacteriota</taxon>
        <taxon>Stenosarchaea group</taxon>
        <taxon>Methanomicrobia</taxon>
        <taxon>Methanomicrobiales</taxon>
        <taxon>Methanomicrobiaceae</taxon>
        <taxon>Methanoplanus</taxon>
    </lineage>
</organism>
<dbReference type="PANTHER" id="PTHR43132">
    <property type="entry name" value="ARSENICAL RESISTANCE OPERON REPRESSOR ARSR-RELATED"/>
    <property type="match status" value="1"/>
</dbReference>
<keyword evidence="8" id="KW-1185">Reference proteome</keyword>
<evidence type="ECO:0000256" key="5">
    <source>
        <dbReference type="SAM" id="Phobius"/>
    </source>
</evidence>
<evidence type="ECO:0000259" key="6">
    <source>
        <dbReference type="SMART" id="SM00418"/>
    </source>
</evidence>
<feature type="domain" description="HTH arsR-type" evidence="6">
    <location>
        <begin position="17"/>
        <end position="100"/>
    </location>
</feature>
<dbReference type="SMART" id="SM00418">
    <property type="entry name" value="HTH_ARSR"/>
    <property type="match status" value="1"/>
</dbReference>
<evidence type="ECO:0000256" key="4">
    <source>
        <dbReference type="SAM" id="MobiDB-lite"/>
    </source>
</evidence>
<gene>
    <name evidence="7" type="ORF">Metlim_1804</name>
</gene>
<feature type="compositionally biased region" description="Basic and acidic residues" evidence="4">
    <location>
        <begin position="322"/>
        <end position="333"/>
    </location>
</feature>
<name>H1YXA2_9EURY</name>
<keyword evidence="5" id="KW-0812">Transmembrane</keyword>
<dbReference type="Proteomes" id="UP000005741">
    <property type="component" value="Chromosome"/>
</dbReference>
<dbReference type="Pfam" id="PF12840">
    <property type="entry name" value="HTH_20"/>
    <property type="match status" value="1"/>
</dbReference>
<feature type="transmembrane region" description="Helical" evidence="5">
    <location>
        <begin position="271"/>
        <end position="293"/>
    </location>
</feature>
<dbReference type="Gene3D" id="1.10.10.10">
    <property type="entry name" value="Winged helix-like DNA-binding domain superfamily/Winged helix DNA-binding domain"/>
    <property type="match status" value="1"/>
</dbReference>
<keyword evidence="2" id="KW-0238">DNA-binding</keyword>
<dbReference type="EMBL" id="CM001436">
    <property type="protein sequence ID" value="EHQ35905.1"/>
    <property type="molecule type" value="Genomic_DNA"/>
</dbReference>
<sequence length="349" mass="37083">MSEDVIVLEPGDERAKKIGKAMSSPTSGEIISLLQSGDMTLSDITDKLGIPMTTAKYHVENLLDSGMIEVRRIKYSEKGREVKVYGASGQVVIVSAGNRDLRSLLLKYASVFGLLILASLFVIGISGVIPGMISSDFNQGSYPDAAYFYSPGYDDSEALPAAAVSENYSGGGGGYSDSGVTKEPAVPEPVIAKDAVPPEMPEGSQKSEVQAYAAAYENGNEVQVEVVSGDAAGKDTGDLGAAMLTARSADADSGFAGASDNSGDNSRPSNLVHMMVLSFFSGGCLVLVVLMLYEALIWRKEKIFWQEYNSNSKKYTAYPGDNKSDDRSSKGSADEDSEPESESEQVHEP</sequence>
<dbReference type="InterPro" id="IPR011991">
    <property type="entry name" value="ArsR-like_HTH"/>
</dbReference>
<dbReference type="InterPro" id="IPR051011">
    <property type="entry name" value="Metal_resp_trans_reg"/>
</dbReference>
<dbReference type="CDD" id="cd00090">
    <property type="entry name" value="HTH_ARSR"/>
    <property type="match status" value="1"/>
</dbReference>
<keyword evidence="5" id="KW-1133">Transmembrane helix</keyword>
<dbReference type="GO" id="GO:0003677">
    <property type="term" value="F:DNA binding"/>
    <property type="evidence" value="ECO:0007669"/>
    <property type="project" value="UniProtKB-KW"/>
</dbReference>
<dbReference type="GO" id="GO:0003700">
    <property type="term" value="F:DNA-binding transcription factor activity"/>
    <property type="evidence" value="ECO:0007669"/>
    <property type="project" value="InterPro"/>
</dbReference>
<dbReference type="InterPro" id="IPR036388">
    <property type="entry name" value="WH-like_DNA-bd_sf"/>
</dbReference>